<evidence type="ECO:0000313" key="2">
    <source>
        <dbReference type="RefSeq" id="XP_033456768.1"/>
    </source>
</evidence>
<dbReference type="Proteomes" id="UP000504637">
    <property type="component" value="Unplaced"/>
</dbReference>
<reference evidence="2" key="2">
    <citation type="submission" date="2020-04" db="EMBL/GenBank/DDBJ databases">
        <authorList>
            <consortium name="NCBI Genome Project"/>
        </authorList>
    </citation>
    <scope>NUCLEOTIDE SEQUENCE</scope>
    <source>
        <strain evidence="2">CBS 342.82</strain>
    </source>
</reference>
<name>A0A6J3LYM8_9PEZI</name>
<protein>
    <submittedName>
        <fullName evidence="2">DUF1857-domain-containing protein</fullName>
    </submittedName>
</protein>
<reference evidence="2" key="1">
    <citation type="submission" date="2020-01" db="EMBL/GenBank/DDBJ databases">
        <authorList>
            <consortium name="DOE Joint Genome Institute"/>
            <person name="Haridas S."/>
            <person name="Albert R."/>
            <person name="Binder M."/>
            <person name="Bloem J."/>
            <person name="Labutti K."/>
            <person name="Salamov A."/>
            <person name="Andreopoulos B."/>
            <person name="Baker S.E."/>
            <person name="Barry K."/>
            <person name="Bills G."/>
            <person name="Bluhm B.H."/>
            <person name="Cannon C."/>
            <person name="Castanera R."/>
            <person name="Culley D.E."/>
            <person name="Daum C."/>
            <person name="Ezra D."/>
            <person name="Gonzalez J.B."/>
            <person name="Henrissat B."/>
            <person name="Kuo A."/>
            <person name="Liang C."/>
            <person name="Lipzen A."/>
            <person name="Lutzoni F."/>
            <person name="Magnuson J."/>
            <person name="Mondo S."/>
            <person name="Nolan M."/>
            <person name="Ohm R."/>
            <person name="Pangilinan J."/>
            <person name="Park H.-J."/>
            <person name="Ramirez L."/>
            <person name="Alfaro M."/>
            <person name="Sun H."/>
            <person name="Tritt A."/>
            <person name="Yoshinaga Y."/>
            <person name="Zwiers L.-H."/>
            <person name="Turgeon B.G."/>
            <person name="Goodwin S.B."/>
            <person name="Spatafora J.W."/>
            <person name="Crous P.W."/>
            <person name="Grigoriev I.V."/>
        </authorList>
    </citation>
    <scope>NUCLEOTIDE SEQUENCE</scope>
    <source>
        <strain evidence="2">CBS 342.82</strain>
    </source>
</reference>
<sequence>MVNIHCAYSEPINPAGASPVLTRDQIWRGLQRKIRRAEDFVPVIEKTDVLEDGPEEVVRMAHFKAMGNRPPGAMKEICRSYYPTKVDFVQESGAVITNTVSDGPGLTENDYHMTYTFEWRYPEVAEGSAEAKQLQDDRIRDAQKAVHSTIVAMRALAEKGELN</sequence>
<dbReference type="InterPro" id="IPR015075">
    <property type="entry name" value="AtaL"/>
</dbReference>
<accession>A0A6J3LYM8</accession>
<gene>
    <name evidence="2" type="ORF">K489DRAFT_362210</name>
</gene>
<dbReference type="OrthoDB" id="2320332at2759"/>
<dbReference type="AlphaFoldDB" id="A0A6J3LYM8"/>
<proteinExistence type="predicted"/>
<dbReference type="InterPro" id="IPR023393">
    <property type="entry name" value="START-like_dom_sf"/>
</dbReference>
<dbReference type="SUPFAM" id="SSF55961">
    <property type="entry name" value="Bet v1-like"/>
    <property type="match status" value="1"/>
</dbReference>
<evidence type="ECO:0000313" key="1">
    <source>
        <dbReference type="Proteomes" id="UP000504637"/>
    </source>
</evidence>
<dbReference type="RefSeq" id="XP_033456768.1">
    <property type="nucleotide sequence ID" value="XM_033602650.1"/>
</dbReference>
<organism evidence="2">
    <name type="scientific">Dissoconium aciculare CBS 342.82</name>
    <dbReference type="NCBI Taxonomy" id="1314786"/>
    <lineage>
        <taxon>Eukaryota</taxon>
        <taxon>Fungi</taxon>
        <taxon>Dikarya</taxon>
        <taxon>Ascomycota</taxon>
        <taxon>Pezizomycotina</taxon>
        <taxon>Dothideomycetes</taxon>
        <taxon>Dothideomycetidae</taxon>
        <taxon>Mycosphaerellales</taxon>
        <taxon>Dissoconiaceae</taxon>
        <taxon>Dissoconium</taxon>
    </lineage>
</organism>
<dbReference type="Pfam" id="PF08982">
    <property type="entry name" value="AtaL"/>
    <property type="match status" value="1"/>
</dbReference>
<dbReference type="Gene3D" id="3.30.530.20">
    <property type="match status" value="1"/>
</dbReference>
<reference evidence="2" key="3">
    <citation type="submission" date="2025-08" db="UniProtKB">
        <authorList>
            <consortium name="RefSeq"/>
        </authorList>
    </citation>
    <scope>IDENTIFICATION</scope>
    <source>
        <strain evidence="2">CBS 342.82</strain>
    </source>
</reference>
<dbReference type="GeneID" id="54360450"/>
<keyword evidence="1" id="KW-1185">Reference proteome</keyword>